<keyword evidence="2" id="KW-1185">Reference proteome</keyword>
<organism evidence="1 2">
    <name type="scientific">Opisthorchis viverrini</name>
    <name type="common">Southeast Asian liver fluke</name>
    <dbReference type="NCBI Taxonomy" id="6198"/>
    <lineage>
        <taxon>Eukaryota</taxon>
        <taxon>Metazoa</taxon>
        <taxon>Spiralia</taxon>
        <taxon>Lophotrochozoa</taxon>
        <taxon>Platyhelminthes</taxon>
        <taxon>Trematoda</taxon>
        <taxon>Digenea</taxon>
        <taxon>Opisthorchiida</taxon>
        <taxon>Opisthorchiata</taxon>
        <taxon>Opisthorchiidae</taxon>
        <taxon>Opisthorchis</taxon>
    </lineage>
</organism>
<dbReference type="CTD" id="20315521"/>
<dbReference type="KEGG" id="ovi:T265_01333"/>
<gene>
    <name evidence="1" type="ORF">T265_01333</name>
</gene>
<dbReference type="RefSeq" id="XP_009163603.1">
    <property type="nucleotide sequence ID" value="XM_009165339.1"/>
</dbReference>
<evidence type="ECO:0000313" key="1">
    <source>
        <dbReference type="EMBL" id="KER32646.1"/>
    </source>
</evidence>
<dbReference type="EMBL" id="KL596632">
    <property type="protein sequence ID" value="KER32646.1"/>
    <property type="molecule type" value="Genomic_DNA"/>
</dbReference>
<dbReference type="Proteomes" id="UP000054324">
    <property type="component" value="Unassembled WGS sequence"/>
</dbReference>
<dbReference type="AlphaFoldDB" id="A0A075A014"/>
<accession>A0A075A014</accession>
<evidence type="ECO:0000313" key="2">
    <source>
        <dbReference type="Proteomes" id="UP000054324"/>
    </source>
</evidence>
<sequence length="97" mass="10929">MNAQVWMTKSGRSTLPLAMRSYLPLPQTIGERNCGSYNHSTKSTRLLQLTMMMMMISGQCELPTQTLTLSYLETTYHKTVVDSVGPYGYQLPMESLS</sequence>
<name>A0A075A014_OPIVI</name>
<protein>
    <submittedName>
        <fullName evidence="1">Uncharacterized protein</fullName>
    </submittedName>
</protein>
<proteinExistence type="predicted"/>
<reference evidence="1 2" key="1">
    <citation type="submission" date="2013-11" db="EMBL/GenBank/DDBJ databases">
        <title>Opisthorchis viverrini - life in the bile duct.</title>
        <authorList>
            <person name="Young N.D."/>
            <person name="Nagarajan N."/>
            <person name="Lin S.J."/>
            <person name="Korhonen P.K."/>
            <person name="Jex A.R."/>
            <person name="Hall R.S."/>
            <person name="Safavi-Hemami H."/>
            <person name="Kaewkong W."/>
            <person name="Bertrand D."/>
            <person name="Gao S."/>
            <person name="Seet Q."/>
            <person name="Wongkham S."/>
            <person name="Teh B.T."/>
            <person name="Wongkham C."/>
            <person name="Intapan P.M."/>
            <person name="Maleewong W."/>
            <person name="Yang X."/>
            <person name="Hu M."/>
            <person name="Wang Z."/>
            <person name="Hofmann A."/>
            <person name="Sternberg P.W."/>
            <person name="Tan P."/>
            <person name="Wang J."/>
            <person name="Gasser R.B."/>
        </authorList>
    </citation>
    <scope>NUCLEOTIDE SEQUENCE [LARGE SCALE GENOMIC DNA]</scope>
</reference>
<dbReference type="GeneID" id="20315521"/>